<dbReference type="InterPro" id="IPR036291">
    <property type="entry name" value="NAD(P)-bd_dom_sf"/>
</dbReference>
<dbReference type="PRINTS" id="PR00080">
    <property type="entry name" value="SDRFAMILY"/>
</dbReference>
<dbReference type="SUPFAM" id="SSF51735">
    <property type="entry name" value="NAD(P)-binding Rossmann-fold domains"/>
    <property type="match status" value="1"/>
</dbReference>
<dbReference type="EMBL" id="MAJD01000001">
    <property type="protein sequence ID" value="OBX36709.1"/>
    <property type="molecule type" value="Genomic_DNA"/>
</dbReference>
<proteinExistence type="inferred from homology"/>
<dbReference type="AlphaFoldDB" id="A0A1B8P3A6"/>
<dbReference type="RefSeq" id="WP_065240662.1">
    <property type="nucleotide sequence ID" value="NZ_CP142770.1"/>
</dbReference>
<dbReference type="PROSITE" id="PS00061">
    <property type="entry name" value="ADH_SHORT"/>
    <property type="match status" value="1"/>
</dbReference>
<protein>
    <submittedName>
        <fullName evidence="4">Cyclic-di-GMP-binding biofilm dispersal mediator protein</fullName>
    </submittedName>
</protein>
<accession>A0A1B8P3A6</accession>
<dbReference type="InterPro" id="IPR020904">
    <property type="entry name" value="Sc_DH/Rdtase_CS"/>
</dbReference>
<dbReference type="FunFam" id="3.40.50.720:FF:000084">
    <property type="entry name" value="Short-chain dehydrogenase reductase"/>
    <property type="match status" value="1"/>
</dbReference>
<evidence type="ECO:0000313" key="4">
    <source>
        <dbReference type="EMBL" id="OBX36709.1"/>
    </source>
</evidence>
<comment type="caution">
    <text evidence="4">The sequence shown here is derived from an EMBL/GenBank/DDBJ whole genome shotgun (WGS) entry which is preliminary data.</text>
</comment>
<dbReference type="PANTHER" id="PTHR43639">
    <property type="entry name" value="OXIDOREDUCTASE, SHORT-CHAIN DEHYDROGENASE/REDUCTASE FAMILY (AFU_ORTHOLOGUE AFUA_5G02870)"/>
    <property type="match status" value="1"/>
</dbReference>
<keyword evidence="2" id="KW-0560">Oxidoreductase</keyword>
<sequence>MTQLTGKVALVTGGSRGIGAAVAKRLAKDGAAVALTYAGSEDKAQAVVSDIEQAGGRAMAIQADSRDDQAIEDAVERVVSSLGGLDILVNNAGVFLIGDIAELGRDDLDRTLNTNLRAPFVAIQAAARRMRDEGRIVSIGSNLGPRVPWPGLSLYSMSKTGLIGLTKGAARDLGPRGITVNVVHPGSTNTDMNPADGEMSDPQRDLMAIPRYNEADDVANLVRWLVGPEGRSVTGAEFTIDGGANA</sequence>
<evidence type="ECO:0000313" key="5">
    <source>
        <dbReference type="Proteomes" id="UP000092504"/>
    </source>
</evidence>
<dbReference type="Proteomes" id="UP000092504">
    <property type="component" value="Unassembled WGS sequence"/>
</dbReference>
<name>A0A1B8P3A6_HALEL</name>
<gene>
    <name evidence="4" type="primary">bdcA</name>
    <name evidence="4" type="ORF">A8U91_01056</name>
</gene>
<organism evidence="4 5">
    <name type="scientific">Halomonas elongata</name>
    <dbReference type="NCBI Taxonomy" id="2746"/>
    <lineage>
        <taxon>Bacteria</taxon>
        <taxon>Pseudomonadati</taxon>
        <taxon>Pseudomonadota</taxon>
        <taxon>Gammaproteobacteria</taxon>
        <taxon>Oceanospirillales</taxon>
        <taxon>Halomonadaceae</taxon>
        <taxon>Halomonas</taxon>
    </lineage>
</organism>
<dbReference type="Gene3D" id="3.40.50.720">
    <property type="entry name" value="NAD(P)-binding Rossmann-like Domain"/>
    <property type="match status" value="1"/>
</dbReference>
<dbReference type="InterPro" id="IPR002347">
    <property type="entry name" value="SDR_fam"/>
</dbReference>
<evidence type="ECO:0000256" key="1">
    <source>
        <dbReference type="ARBA" id="ARBA00006484"/>
    </source>
</evidence>
<evidence type="ECO:0000256" key="3">
    <source>
        <dbReference type="RuleBase" id="RU000363"/>
    </source>
</evidence>
<dbReference type="GO" id="GO:0016491">
    <property type="term" value="F:oxidoreductase activity"/>
    <property type="evidence" value="ECO:0007669"/>
    <property type="project" value="UniProtKB-KW"/>
</dbReference>
<comment type="similarity">
    <text evidence="1 3">Belongs to the short-chain dehydrogenases/reductases (SDR) family.</text>
</comment>
<evidence type="ECO:0000256" key="2">
    <source>
        <dbReference type="ARBA" id="ARBA00023002"/>
    </source>
</evidence>
<dbReference type="Pfam" id="PF00106">
    <property type="entry name" value="adh_short"/>
    <property type="match status" value="1"/>
</dbReference>
<dbReference type="PANTHER" id="PTHR43639:SF1">
    <property type="entry name" value="SHORT-CHAIN DEHYDROGENASE_REDUCTASE FAMILY PROTEIN"/>
    <property type="match status" value="1"/>
</dbReference>
<dbReference type="PRINTS" id="PR00081">
    <property type="entry name" value="GDHRDH"/>
</dbReference>
<dbReference type="PATRIC" id="fig|2746.7.peg.1088"/>
<reference evidence="4 5" key="1">
    <citation type="submission" date="2016-06" db="EMBL/GenBank/DDBJ databases">
        <title>Genome sequence of halotolerant plant growth promoting strain of Halomonas elongata HEK1 isolated from salterns of Rann of Kutch, Gujarat, India.</title>
        <authorList>
            <person name="Gaba S."/>
            <person name="Singh R.N."/>
            <person name="Abrol S."/>
            <person name="Kaushik R."/>
            <person name="Saxena A.K."/>
        </authorList>
    </citation>
    <scope>NUCLEOTIDE SEQUENCE [LARGE SCALE GENOMIC DNA]</scope>
    <source>
        <strain evidence="4 5">HEK1</strain>
    </source>
</reference>